<dbReference type="NCBIfam" id="NF045536">
    <property type="entry name" value="phasin_PhaP6"/>
    <property type="match status" value="1"/>
</dbReference>
<dbReference type="Proteomes" id="UP001352263">
    <property type="component" value="Unassembled WGS sequence"/>
</dbReference>
<evidence type="ECO:0008006" key="3">
    <source>
        <dbReference type="Google" id="ProtNLM"/>
    </source>
</evidence>
<comment type="caution">
    <text evidence="1">The sequence shown here is derived from an EMBL/GenBank/DDBJ whole genome shotgun (WGS) entry which is preliminary data.</text>
</comment>
<evidence type="ECO:0000313" key="2">
    <source>
        <dbReference type="Proteomes" id="UP001352263"/>
    </source>
</evidence>
<protein>
    <recommendedName>
        <fullName evidence="3">Phasin domain-containing protein</fullName>
    </recommendedName>
</protein>
<name>A0ABU6JEM2_9BURK</name>
<dbReference type="EMBL" id="JAWIIV010000026">
    <property type="protein sequence ID" value="MEC4722122.1"/>
    <property type="molecule type" value="Genomic_DNA"/>
</dbReference>
<evidence type="ECO:0000313" key="1">
    <source>
        <dbReference type="EMBL" id="MEC4722122.1"/>
    </source>
</evidence>
<gene>
    <name evidence="1" type="ORF">RY831_23425</name>
</gene>
<dbReference type="InterPro" id="IPR053785">
    <property type="entry name" value="PhaP6-like"/>
</dbReference>
<keyword evidence="2" id="KW-1185">Reference proteome</keyword>
<dbReference type="RefSeq" id="WP_326508801.1">
    <property type="nucleotide sequence ID" value="NZ_JAWIIV010000026.1"/>
</dbReference>
<proteinExistence type="predicted"/>
<organism evidence="1 2">
    <name type="scientific">Noviherbaspirillum album</name>
    <dbReference type="NCBI Taxonomy" id="3080276"/>
    <lineage>
        <taxon>Bacteria</taxon>
        <taxon>Pseudomonadati</taxon>
        <taxon>Pseudomonadota</taxon>
        <taxon>Betaproteobacteria</taxon>
        <taxon>Burkholderiales</taxon>
        <taxon>Oxalobacteraceae</taxon>
        <taxon>Noviherbaspirillum</taxon>
    </lineage>
</organism>
<accession>A0ABU6JEM2</accession>
<sequence>MSVRRLSYPSANPFLVWSQVALKGSEMLFASAQVIGHRTSRMAMAGPMPNARDRKEFTLMGQEKLEAVQESAAAMSMRMFAMQSRMGIAMLEQMAASAGWFWRFALNPALAASVNGQAGQMAALFGNPWANWSRASKSLAEVAQHGLKPVHSRATANARRLGKIGLLPPR</sequence>
<reference evidence="1 2" key="1">
    <citation type="submission" date="2023-10" db="EMBL/GenBank/DDBJ databases">
        <title>Noviherbaspirillum sp. CPCC 100848 genome assembly.</title>
        <authorList>
            <person name="Li X.Y."/>
            <person name="Fang X.M."/>
        </authorList>
    </citation>
    <scope>NUCLEOTIDE SEQUENCE [LARGE SCALE GENOMIC DNA]</scope>
    <source>
        <strain evidence="1 2">CPCC 100848</strain>
    </source>
</reference>